<feature type="non-terminal residue" evidence="1">
    <location>
        <position position="38"/>
    </location>
</feature>
<accession>A0A392UY87</accession>
<keyword evidence="2" id="KW-1185">Reference proteome</keyword>
<sequence>MDVSLSWSILNSVVSAGGRVFDVGGWRLTISAFVMGGK</sequence>
<organism evidence="1 2">
    <name type="scientific">Trifolium medium</name>
    <dbReference type="NCBI Taxonomy" id="97028"/>
    <lineage>
        <taxon>Eukaryota</taxon>
        <taxon>Viridiplantae</taxon>
        <taxon>Streptophyta</taxon>
        <taxon>Embryophyta</taxon>
        <taxon>Tracheophyta</taxon>
        <taxon>Spermatophyta</taxon>
        <taxon>Magnoliopsida</taxon>
        <taxon>eudicotyledons</taxon>
        <taxon>Gunneridae</taxon>
        <taxon>Pentapetalae</taxon>
        <taxon>rosids</taxon>
        <taxon>fabids</taxon>
        <taxon>Fabales</taxon>
        <taxon>Fabaceae</taxon>
        <taxon>Papilionoideae</taxon>
        <taxon>50 kb inversion clade</taxon>
        <taxon>NPAAA clade</taxon>
        <taxon>Hologalegina</taxon>
        <taxon>IRL clade</taxon>
        <taxon>Trifolieae</taxon>
        <taxon>Trifolium</taxon>
    </lineage>
</organism>
<proteinExistence type="predicted"/>
<name>A0A392UY87_9FABA</name>
<dbReference type="Proteomes" id="UP000265520">
    <property type="component" value="Unassembled WGS sequence"/>
</dbReference>
<dbReference type="EMBL" id="LXQA010987956">
    <property type="protein sequence ID" value="MCI80102.1"/>
    <property type="molecule type" value="Genomic_DNA"/>
</dbReference>
<evidence type="ECO:0000313" key="2">
    <source>
        <dbReference type="Proteomes" id="UP000265520"/>
    </source>
</evidence>
<reference evidence="1 2" key="1">
    <citation type="journal article" date="2018" name="Front. Plant Sci.">
        <title>Red Clover (Trifolium pratense) and Zigzag Clover (T. medium) - A Picture of Genomic Similarities and Differences.</title>
        <authorList>
            <person name="Dluhosova J."/>
            <person name="Istvanek J."/>
            <person name="Nedelnik J."/>
            <person name="Repkova J."/>
        </authorList>
    </citation>
    <scope>NUCLEOTIDE SEQUENCE [LARGE SCALE GENOMIC DNA]</scope>
    <source>
        <strain evidence="2">cv. 10/8</strain>
        <tissue evidence="1">Leaf</tissue>
    </source>
</reference>
<comment type="caution">
    <text evidence="1">The sequence shown here is derived from an EMBL/GenBank/DDBJ whole genome shotgun (WGS) entry which is preliminary data.</text>
</comment>
<protein>
    <submittedName>
        <fullName evidence="1">Uncharacterized protein</fullName>
    </submittedName>
</protein>
<evidence type="ECO:0000313" key="1">
    <source>
        <dbReference type="EMBL" id="MCI80102.1"/>
    </source>
</evidence>
<dbReference type="AlphaFoldDB" id="A0A392UY87"/>